<dbReference type="InterPro" id="IPR001680">
    <property type="entry name" value="WD40_rpt"/>
</dbReference>
<feature type="repeat" description="WD" evidence="6">
    <location>
        <begin position="290"/>
        <end position="319"/>
    </location>
</feature>
<dbReference type="Gene3D" id="2.130.10.10">
    <property type="entry name" value="YVTN repeat-like/Quinoprotein amine dehydrogenase"/>
    <property type="match status" value="1"/>
</dbReference>
<dbReference type="GO" id="GO:0003682">
    <property type="term" value="F:chromatin binding"/>
    <property type="evidence" value="ECO:0007669"/>
    <property type="project" value="TreeGrafter"/>
</dbReference>
<keyword evidence="9" id="KW-1185">Reference proteome</keyword>
<evidence type="ECO:0000256" key="2">
    <source>
        <dbReference type="ARBA" id="ARBA00005616"/>
    </source>
</evidence>
<comment type="caution">
    <text evidence="8">The sequence shown here is derived from an EMBL/GenBank/DDBJ whole genome shotgun (WGS) entry which is preliminary data.</text>
</comment>
<evidence type="ECO:0000313" key="9">
    <source>
        <dbReference type="Proteomes" id="UP000266861"/>
    </source>
</evidence>
<keyword evidence="5" id="KW-0539">Nucleus</keyword>
<dbReference type="GO" id="GO:0048188">
    <property type="term" value="C:Set1C/COMPASS complex"/>
    <property type="evidence" value="ECO:0007669"/>
    <property type="project" value="TreeGrafter"/>
</dbReference>
<dbReference type="InterPro" id="IPR015943">
    <property type="entry name" value="WD40/YVTN_repeat-like_dom_sf"/>
</dbReference>
<accession>A0A397IGF9</accession>
<dbReference type="Pfam" id="PF00400">
    <property type="entry name" value="WD40"/>
    <property type="match status" value="3"/>
</dbReference>
<gene>
    <name evidence="8" type="ORF">Glove_218g17</name>
</gene>
<keyword evidence="4" id="KW-0677">Repeat</keyword>
<dbReference type="InterPro" id="IPR036322">
    <property type="entry name" value="WD40_repeat_dom_sf"/>
</dbReference>
<dbReference type="PANTHER" id="PTHR19861">
    <property type="entry name" value="WD40 REPEAT PROTEIN SWD2"/>
    <property type="match status" value="1"/>
</dbReference>
<evidence type="ECO:0000256" key="4">
    <source>
        <dbReference type="ARBA" id="ARBA00022737"/>
    </source>
</evidence>
<dbReference type="AlphaFoldDB" id="A0A397IGF9"/>
<dbReference type="GO" id="GO:0016070">
    <property type="term" value="P:RNA metabolic process"/>
    <property type="evidence" value="ECO:0007669"/>
    <property type="project" value="UniProtKB-ARBA"/>
</dbReference>
<evidence type="ECO:0000313" key="8">
    <source>
        <dbReference type="EMBL" id="RHZ75011.1"/>
    </source>
</evidence>
<sequence length="391" mass="44259">MNHQIQEISGVHLFNLKIAREFYDNSQPITALDFDGTGEYCVTASADETINLYNCRTGNHGKFSVSKKYGVHLTRFTHSNTEIVYASTKENDTLRYLSLRDNQFIRYFVGHKSRVVALEMSPINDQFLTGSINEGVRLWDLRQPNEIGFIDIQSGRPCVGYDPSGLIFAIALQHSDKTIQLHDVRKFNETPFSTFKIEEENYNMNIDMDTNVNNDNDNNNDNNNNDNNNNNTLNWTGLKFSNDGQKILINTSGDVHYIMDAFDGNLKQRLIGHAGLDNASSFLGGEESCFTPDGRYVISGSKDGKIYFWDISNSNNNNNNESTTITTAESLTTEESMTMKPFHMLNHHTLPTQVIKFNPNKLLLVSACTDLVFWLPSLNTNELGETEMQLN</sequence>
<dbReference type="PROSITE" id="PS50294">
    <property type="entry name" value="WD_REPEATS_REGION"/>
    <property type="match status" value="1"/>
</dbReference>
<comment type="similarity">
    <text evidence="2">Belongs to the WD repeat SWD2 family.</text>
</comment>
<evidence type="ECO:0000256" key="1">
    <source>
        <dbReference type="ARBA" id="ARBA00004123"/>
    </source>
</evidence>
<dbReference type="STRING" id="1348612.A0A397IGF9"/>
<dbReference type="InterPro" id="IPR019775">
    <property type="entry name" value="WD40_repeat_CS"/>
</dbReference>
<dbReference type="PROSITE" id="PS00678">
    <property type="entry name" value="WD_REPEATS_1"/>
    <property type="match status" value="1"/>
</dbReference>
<evidence type="ECO:0000256" key="5">
    <source>
        <dbReference type="ARBA" id="ARBA00023242"/>
    </source>
</evidence>
<name>A0A397IGF9_9GLOM</name>
<dbReference type="EMBL" id="PQFF01000203">
    <property type="protein sequence ID" value="RHZ75011.1"/>
    <property type="molecule type" value="Genomic_DNA"/>
</dbReference>
<reference evidence="8 9" key="1">
    <citation type="submission" date="2018-08" db="EMBL/GenBank/DDBJ databases">
        <title>Genome and evolution of the arbuscular mycorrhizal fungus Diversispora epigaea (formerly Glomus versiforme) and its bacterial endosymbionts.</title>
        <authorList>
            <person name="Sun X."/>
            <person name="Fei Z."/>
            <person name="Harrison M."/>
        </authorList>
    </citation>
    <scope>NUCLEOTIDE SEQUENCE [LARGE SCALE GENOMIC DNA]</scope>
    <source>
        <strain evidence="8 9">IT104</strain>
    </source>
</reference>
<evidence type="ECO:0008006" key="10">
    <source>
        <dbReference type="Google" id="ProtNLM"/>
    </source>
</evidence>
<dbReference type="OrthoDB" id="27537at2759"/>
<dbReference type="SMART" id="SM00320">
    <property type="entry name" value="WD40"/>
    <property type="match status" value="4"/>
</dbReference>
<protein>
    <recommendedName>
        <fullName evidence="10">Anaphase-promoting complex subunit 4 WD40 domain-containing protein</fullName>
    </recommendedName>
</protein>
<dbReference type="PROSITE" id="PS50082">
    <property type="entry name" value="WD_REPEATS_2"/>
    <property type="match status" value="2"/>
</dbReference>
<dbReference type="InterPro" id="IPR037867">
    <property type="entry name" value="Swd2/WDR82"/>
</dbReference>
<evidence type="ECO:0000256" key="6">
    <source>
        <dbReference type="PROSITE-ProRule" id="PRU00221"/>
    </source>
</evidence>
<evidence type="ECO:0000256" key="7">
    <source>
        <dbReference type="SAM" id="MobiDB-lite"/>
    </source>
</evidence>
<dbReference type="Proteomes" id="UP000266861">
    <property type="component" value="Unassembled WGS sequence"/>
</dbReference>
<proteinExistence type="inferred from homology"/>
<organism evidence="8 9">
    <name type="scientific">Diversispora epigaea</name>
    <dbReference type="NCBI Taxonomy" id="1348612"/>
    <lineage>
        <taxon>Eukaryota</taxon>
        <taxon>Fungi</taxon>
        <taxon>Fungi incertae sedis</taxon>
        <taxon>Mucoromycota</taxon>
        <taxon>Glomeromycotina</taxon>
        <taxon>Glomeromycetes</taxon>
        <taxon>Diversisporales</taxon>
        <taxon>Diversisporaceae</taxon>
        <taxon>Diversispora</taxon>
    </lineage>
</organism>
<dbReference type="SUPFAM" id="SSF50978">
    <property type="entry name" value="WD40 repeat-like"/>
    <property type="match status" value="1"/>
</dbReference>
<keyword evidence="3 6" id="KW-0853">WD repeat</keyword>
<dbReference type="PANTHER" id="PTHR19861:SF0">
    <property type="entry name" value="WD REPEAT-CONTAINING PROTEIN 82"/>
    <property type="match status" value="1"/>
</dbReference>
<feature type="region of interest" description="Disordered" evidence="7">
    <location>
        <begin position="207"/>
        <end position="230"/>
    </location>
</feature>
<feature type="repeat" description="WD" evidence="6">
    <location>
        <begin position="108"/>
        <end position="149"/>
    </location>
</feature>
<comment type="subcellular location">
    <subcellularLocation>
        <location evidence="1">Nucleus</location>
    </subcellularLocation>
</comment>
<evidence type="ECO:0000256" key="3">
    <source>
        <dbReference type="ARBA" id="ARBA00022574"/>
    </source>
</evidence>